<sequence length="74" mass="8163">MLRTSILLRACILHRAGLLRVLHLTPSMLLNSFSTLCTLIRFCSLHYSIPLSCSSYVFRSLCLSAPSLVGPSPL</sequence>
<dbReference type="Proteomes" id="UP001386955">
    <property type="component" value="Unassembled WGS sequence"/>
</dbReference>
<keyword evidence="3" id="KW-1185">Reference proteome</keyword>
<reference evidence="2 3" key="1">
    <citation type="submission" date="2024-01" db="EMBL/GenBank/DDBJ databases">
        <title>The genomes of 5 underutilized Papilionoideae crops provide insights into root nodulation and disease resistanc.</title>
        <authorList>
            <person name="Jiang F."/>
        </authorList>
    </citation>
    <scope>NUCLEOTIDE SEQUENCE [LARGE SCALE GENOMIC DNA]</scope>
    <source>
        <strain evidence="2">DUOXIRENSHENG_FW03</strain>
        <tissue evidence="2">Leaves</tissue>
    </source>
</reference>
<evidence type="ECO:0008006" key="4">
    <source>
        <dbReference type="Google" id="ProtNLM"/>
    </source>
</evidence>
<evidence type="ECO:0000256" key="1">
    <source>
        <dbReference type="SAM" id="SignalP"/>
    </source>
</evidence>
<keyword evidence="1" id="KW-0732">Signal</keyword>
<dbReference type="EMBL" id="JAYMYS010000008">
    <property type="protein sequence ID" value="KAK7383292.1"/>
    <property type="molecule type" value="Genomic_DNA"/>
</dbReference>
<protein>
    <recommendedName>
        <fullName evidence="4">Secreted protein</fullName>
    </recommendedName>
</protein>
<comment type="caution">
    <text evidence="2">The sequence shown here is derived from an EMBL/GenBank/DDBJ whole genome shotgun (WGS) entry which is preliminary data.</text>
</comment>
<dbReference type="AlphaFoldDB" id="A0AAN9WZW5"/>
<accession>A0AAN9WZW5</accession>
<name>A0AAN9WZW5_PSOTE</name>
<feature type="signal peptide" evidence="1">
    <location>
        <begin position="1"/>
        <end position="18"/>
    </location>
</feature>
<evidence type="ECO:0000313" key="2">
    <source>
        <dbReference type="EMBL" id="KAK7383292.1"/>
    </source>
</evidence>
<proteinExistence type="predicted"/>
<organism evidence="2 3">
    <name type="scientific">Psophocarpus tetragonolobus</name>
    <name type="common">Winged bean</name>
    <name type="synonym">Dolichos tetragonolobus</name>
    <dbReference type="NCBI Taxonomy" id="3891"/>
    <lineage>
        <taxon>Eukaryota</taxon>
        <taxon>Viridiplantae</taxon>
        <taxon>Streptophyta</taxon>
        <taxon>Embryophyta</taxon>
        <taxon>Tracheophyta</taxon>
        <taxon>Spermatophyta</taxon>
        <taxon>Magnoliopsida</taxon>
        <taxon>eudicotyledons</taxon>
        <taxon>Gunneridae</taxon>
        <taxon>Pentapetalae</taxon>
        <taxon>rosids</taxon>
        <taxon>fabids</taxon>
        <taxon>Fabales</taxon>
        <taxon>Fabaceae</taxon>
        <taxon>Papilionoideae</taxon>
        <taxon>50 kb inversion clade</taxon>
        <taxon>NPAAA clade</taxon>
        <taxon>indigoferoid/millettioid clade</taxon>
        <taxon>Phaseoleae</taxon>
        <taxon>Psophocarpus</taxon>
    </lineage>
</organism>
<evidence type="ECO:0000313" key="3">
    <source>
        <dbReference type="Proteomes" id="UP001386955"/>
    </source>
</evidence>
<gene>
    <name evidence="2" type="ORF">VNO78_28966</name>
</gene>
<feature type="chain" id="PRO_5042864687" description="Secreted protein" evidence="1">
    <location>
        <begin position="19"/>
        <end position="74"/>
    </location>
</feature>